<gene>
    <name evidence="2" type="ORF">SAMN05421806_104181</name>
</gene>
<evidence type="ECO:0000313" key="3">
    <source>
        <dbReference type="Proteomes" id="UP000199155"/>
    </source>
</evidence>
<name>A0A1G8YR89_9ACTN</name>
<evidence type="ECO:0000313" key="2">
    <source>
        <dbReference type="EMBL" id="SDK04550.1"/>
    </source>
</evidence>
<proteinExistence type="predicted"/>
<evidence type="ECO:0000256" key="1">
    <source>
        <dbReference type="SAM" id="Phobius"/>
    </source>
</evidence>
<reference evidence="2 3" key="1">
    <citation type="submission" date="2016-10" db="EMBL/GenBank/DDBJ databases">
        <authorList>
            <person name="de Groot N.N."/>
        </authorList>
    </citation>
    <scope>NUCLEOTIDE SEQUENCE [LARGE SCALE GENOMIC DNA]</scope>
    <source>
        <strain evidence="2 3">CGMCC 4.5727</strain>
    </source>
</reference>
<keyword evidence="1" id="KW-0812">Transmembrane</keyword>
<accession>A0A1G8YR89</accession>
<organism evidence="2 3">
    <name type="scientific">Streptomyces indicus</name>
    <dbReference type="NCBI Taxonomy" id="417292"/>
    <lineage>
        <taxon>Bacteria</taxon>
        <taxon>Bacillati</taxon>
        <taxon>Actinomycetota</taxon>
        <taxon>Actinomycetes</taxon>
        <taxon>Kitasatosporales</taxon>
        <taxon>Streptomycetaceae</taxon>
        <taxon>Streptomyces</taxon>
    </lineage>
</organism>
<keyword evidence="1" id="KW-0472">Membrane</keyword>
<dbReference type="EMBL" id="FNFF01000004">
    <property type="protein sequence ID" value="SDK04550.1"/>
    <property type="molecule type" value="Genomic_DNA"/>
</dbReference>
<dbReference type="RefSeq" id="WP_093609395.1">
    <property type="nucleotide sequence ID" value="NZ_FNFF01000004.1"/>
</dbReference>
<keyword evidence="1" id="KW-1133">Transmembrane helix</keyword>
<dbReference type="OrthoDB" id="4333668at2"/>
<protein>
    <submittedName>
        <fullName evidence="2">Uncharacterized protein</fullName>
    </submittedName>
</protein>
<feature type="transmembrane region" description="Helical" evidence="1">
    <location>
        <begin position="104"/>
        <end position="122"/>
    </location>
</feature>
<keyword evidence="3" id="KW-1185">Reference proteome</keyword>
<sequence>MRNWMFGGVYGTVLASALLAALQSGGGTYTPYSDAAWVMVTAGTAALAHGYAHHMSTHTEGSGSHRWRQLVRTLADEWPVVVACLPTVALLVGAGAARWPESDVTALGLALNAALLFGWGTFAAKRVGYRKRSALAIGGADATIGLLIAGANALIK</sequence>
<dbReference type="AlphaFoldDB" id="A0A1G8YR89"/>
<feature type="transmembrane region" description="Helical" evidence="1">
    <location>
        <begin position="134"/>
        <end position="155"/>
    </location>
</feature>
<feature type="transmembrane region" description="Helical" evidence="1">
    <location>
        <begin position="78"/>
        <end position="98"/>
    </location>
</feature>
<dbReference type="Proteomes" id="UP000199155">
    <property type="component" value="Unassembled WGS sequence"/>
</dbReference>
<dbReference type="STRING" id="417292.SAMN05421806_104181"/>